<reference evidence="1 2" key="1">
    <citation type="journal article" date="2012" name="J. Bacteriol.">
        <title>Complete Genome Sequence of Helicobacter cinaedi Type Strain ATCC BAA-847.</title>
        <authorList>
            <person name="Miyoshi-Akiyama T."/>
            <person name="Takeshita N."/>
            <person name="Ohmagari N."/>
            <person name="Kirikae T."/>
        </authorList>
    </citation>
    <scope>NUCLEOTIDE SEQUENCE [LARGE SCALE GENOMIC DNA]</scope>
    <source>
        <strain evidence="1 2">ATCC BAA-847</strain>
    </source>
</reference>
<name>A0AAI8MPB8_9HELI</name>
<dbReference type="AlphaFoldDB" id="A0AAI8MPB8"/>
<proteinExistence type="predicted"/>
<sequence>MEKMKNFTISLEYVEKNHFFRHIEFTEVLFVEYQKVLDLQNIYFFPTLHCVKSLIFRKH</sequence>
<evidence type="ECO:0000313" key="2">
    <source>
        <dbReference type="Proteomes" id="UP000006036"/>
    </source>
</evidence>
<organism evidence="1 2">
    <name type="scientific">Helicobacter cinaedi CCUG 18818 = ATCC BAA-847</name>
    <dbReference type="NCBI Taxonomy" id="537971"/>
    <lineage>
        <taxon>Bacteria</taxon>
        <taxon>Pseudomonadati</taxon>
        <taxon>Campylobacterota</taxon>
        <taxon>Epsilonproteobacteria</taxon>
        <taxon>Campylobacterales</taxon>
        <taxon>Helicobacteraceae</taxon>
        <taxon>Helicobacter</taxon>
    </lineage>
</organism>
<evidence type="ECO:0000313" key="1">
    <source>
        <dbReference type="EMBL" id="BAM32911.1"/>
    </source>
</evidence>
<dbReference type="Proteomes" id="UP000006036">
    <property type="component" value="Chromosome 1"/>
</dbReference>
<accession>A0AAI8MPB8</accession>
<gene>
    <name evidence="1" type="ORF">HCBAA847_1681</name>
</gene>
<protein>
    <submittedName>
        <fullName evidence="1">Uncharacterized protein</fullName>
    </submittedName>
</protein>
<dbReference type="EMBL" id="AP012492">
    <property type="protein sequence ID" value="BAM32911.1"/>
    <property type="molecule type" value="Genomic_DNA"/>
</dbReference>
<dbReference type="KEGG" id="hcb:HCBAA847_1681"/>